<keyword evidence="2" id="KW-1185">Reference proteome</keyword>
<protein>
    <submittedName>
        <fullName evidence="1">Uncharacterized protein</fullName>
    </submittedName>
</protein>
<organism evidence="1 2">
    <name type="scientific">Suilimivivens aceti</name>
    <dbReference type="NCBI Taxonomy" id="2981774"/>
    <lineage>
        <taxon>Bacteria</taxon>
        <taxon>Bacillati</taxon>
        <taxon>Bacillota</taxon>
        <taxon>Clostridia</taxon>
        <taxon>Lachnospirales</taxon>
        <taxon>Lachnospiraceae</taxon>
        <taxon>Suilimivivens</taxon>
    </lineage>
</organism>
<dbReference type="RefSeq" id="WP_262575230.1">
    <property type="nucleotide sequence ID" value="NZ_JAOQKJ010000009.1"/>
</dbReference>
<dbReference type="Proteomes" id="UP001652432">
    <property type="component" value="Unassembled WGS sequence"/>
</dbReference>
<evidence type="ECO:0000313" key="1">
    <source>
        <dbReference type="EMBL" id="MCU6745133.1"/>
    </source>
</evidence>
<accession>A0ABT2T4G5</accession>
<name>A0ABT2T4G5_9FIRM</name>
<comment type="caution">
    <text evidence="1">The sequence shown here is derived from an EMBL/GenBank/DDBJ whole genome shotgun (WGS) entry which is preliminary data.</text>
</comment>
<gene>
    <name evidence="1" type="ORF">OCV77_11630</name>
</gene>
<dbReference type="EMBL" id="JAOQKJ010000009">
    <property type="protein sequence ID" value="MCU6745133.1"/>
    <property type="molecule type" value="Genomic_DNA"/>
</dbReference>
<sequence>MENLSTHLSRRFKKEYINTSDDPNLRSDGRRYRKLYKDLGYDSQNGYIEAIDRIYEELFCNLGESSLARYMSSTPDENDQIEKLKKAFTEQREYYENNLKEPYFEQQKSCSHSWSDIQIAIQQYEGWASIAPQLDRGESKFGWDSSLENILNSWQENIPFIDDLISLLIDDRRTDAKFMFELQRRLLISIAAEKEYYGFVKHNYKDEKIPRVKDNPYKFFYMYLRNQFVQKYLMLALPDLKKEFSGLKLKCVYEKKAIYSLHDVADIMAQMMDTDKKMYDPIKKQFQKLKYMEKFKVGGVYRFSDLAIPLSEYIYYRKKGRVRNEQLDSKGNDILIENRLAPVLRSIMDGKDEIIEEYDLVRKYFSDEYGQLFSSLNDQYQSSLFDFLSGGFCRIYYMTLGLSQELVYQDWNIARGKLD</sequence>
<proteinExistence type="predicted"/>
<reference evidence="1 2" key="1">
    <citation type="journal article" date="2021" name="ISME Commun">
        <title>Automated analysis of genomic sequences facilitates high-throughput and comprehensive description of bacteria.</title>
        <authorList>
            <person name="Hitch T.C.A."/>
        </authorList>
    </citation>
    <scope>NUCLEOTIDE SEQUENCE [LARGE SCALE GENOMIC DNA]</scope>
    <source>
        <strain evidence="1 2">Sanger_18</strain>
    </source>
</reference>
<evidence type="ECO:0000313" key="2">
    <source>
        <dbReference type="Proteomes" id="UP001652432"/>
    </source>
</evidence>